<evidence type="ECO:0000259" key="2">
    <source>
        <dbReference type="Pfam" id="PF20239"/>
    </source>
</evidence>
<accession>A0AA90SIR3</accession>
<dbReference type="GO" id="GO:0006352">
    <property type="term" value="P:DNA-templated transcription initiation"/>
    <property type="evidence" value="ECO:0007669"/>
    <property type="project" value="InterPro"/>
</dbReference>
<feature type="domain" description="DUF6596" evidence="2">
    <location>
        <begin position="173"/>
        <end position="267"/>
    </location>
</feature>
<evidence type="ECO:0000313" key="3">
    <source>
        <dbReference type="EMBL" id="MDP0400359.1"/>
    </source>
</evidence>
<gene>
    <name evidence="3" type="ORF">Q7X28_20775</name>
</gene>
<organism evidence="3 4">
    <name type="scientific">Tsukamurella strandjordii</name>
    <dbReference type="NCBI Taxonomy" id="147577"/>
    <lineage>
        <taxon>Bacteria</taxon>
        <taxon>Bacillati</taxon>
        <taxon>Actinomycetota</taxon>
        <taxon>Actinomycetes</taxon>
        <taxon>Mycobacteriales</taxon>
        <taxon>Tsukamurellaceae</taxon>
        <taxon>Tsukamurella</taxon>
    </lineage>
</organism>
<evidence type="ECO:0000313" key="4">
    <source>
        <dbReference type="Proteomes" id="UP001178281"/>
    </source>
</evidence>
<dbReference type="GO" id="GO:0003700">
    <property type="term" value="F:DNA-binding transcription factor activity"/>
    <property type="evidence" value="ECO:0007669"/>
    <property type="project" value="InterPro"/>
</dbReference>
<reference evidence="3" key="1">
    <citation type="submission" date="2023-08" db="EMBL/GenBank/DDBJ databases">
        <title>The draft genome of Tsukamurella strandjordii strain 050030.</title>
        <authorList>
            <person name="Zhao F."/>
            <person name="Feng Y."/>
            <person name="Zong Z."/>
        </authorList>
    </citation>
    <scope>NUCLEOTIDE SEQUENCE</scope>
    <source>
        <strain evidence="3">050030</strain>
    </source>
</reference>
<dbReference type="EMBL" id="JAUTIX010000009">
    <property type="protein sequence ID" value="MDP0400359.1"/>
    <property type="molecule type" value="Genomic_DNA"/>
</dbReference>
<dbReference type="PANTHER" id="PTHR47756">
    <property type="entry name" value="BLL6612 PROTEIN-RELATED"/>
    <property type="match status" value="1"/>
</dbReference>
<dbReference type="Pfam" id="PF20239">
    <property type="entry name" value="DUF6596"/>
    <property type="match status" value="1"/>
</dbReference>
<keyword evidence="4" id="KW-1185">Reference proteome</keyword>
<dbReference type="SUPFAM" id="SSF88946">
    <property type="entry name" value="Sigma2 domain of RNA polymerase sigma factors"/>
    <property type="match status" value="1"/>
</dbReference>
<dbReference type="InterPro" id="IPR046531">
    <property type="entry name" value="DUF6596"/>
</dbReference>
<dbReference type="PANTHER" id="PTHR47756:SF2">
    <property type="entry name" value="BLL6612 PROTEIN"/>
    <property type="match status" value="1"/>
</dbReference>
<proteinExistence type="predicted"/>
<dbReference type="AlphaFoldDB" id="A0AA90SIR3"/>
<dbReference type="Pfam" id="PF04542">
    <property type="entry name" value="Sigma70_r2"/>
    <property type="match status" value="1"/>
</dbReference>
<comment type="caution">
    <text evidence="3">The sequence shown here is derived from an EMBL/GenBank/DDBJ whole genome shotgun (WGS) entry which is preliminary data.</text>
</comment>
<dbReference type="InterPro" id="IPR007627">
    <property type="entry name" value="RNA_pol_sigma70_r2"/>
</dbReference>
<protein>
    <submittedName>
        <fullName evidence="3">Sigma factor</fullName>
    </submittedName>
</protein>
<dbReference type="Gene3D" id="1.10.1740.10">
    <property type="match status" value="1"/>
</dbReference>
<dbReference type="Proteomes" id="UP001178281">
    <property type="component" value="Unassembled WGS sequence"/>
</dbReference>
<dbReference type="InterPro" id="IPR013325">
    <property type="entry name" value="RNA_pol_sigma_r2"/>
</dbReference>
<dbReference type="RefSeq" id="WP_305112767.1">
    <property type="nucleotide sequence ID" value="NZ_JAUTIX010000009.1"/>
</dbReference>
<name>A0AA90SIR3_9ACTN</name>
<sequence length="403" mass="43503">MDADPQVRAEHAARTSYGRLLSLLAARTHDLAAAEDALADAFERALTRWPSDGVPDDPDAWLLTVARNRQRDRWKSAAVQATVPLDDVHDGPALQDQPDRRFELLLVCAHPGVADAAVPLMLNTVLGFTAEQVGRAFLIPTATMAARLTRAKKRIQRDRIPFEVPGENEIDTRIEAVLEAVYGAYSIEWPSPPRERHALLLGLAETITDAAPTIAEAHGLAATLYLSSARLPARLSEHGDFVPLPQQDPRRWDRDLIGIGHRHLRAAHALGIVGRFQLEAAIGAVHCARPAGGTPDWRTLHGLYRSLQALAPTRGGGVALAAVTAELDGAAAGLAALDALPDTERLHTAWALRAHLLSRLGDPEAKSAYDKAISLTTDPAERAYLESRRASLPGGFPQSDGSR</sequence>
<evidence type="ECO:0000259" key="1">
    <source>
        <dbReference type="Pfam" id="PF04542"/>
    </source>
</evidence>
<feature type="domain" description="RNA polymerase sigma-70 region 2" evidence="1">
    <location>
        <begin position="17"/>
        <end position="77"/>
    </location>
</feature>